<keyword evidence="14" id="KW-1185">Reference proteome</keyword>
<keyword evidence="13" id="KW-0328">Glycosyltransferase</keyword>
<dbReference type="NCBIfam" id="TIGR00443">
    <property type="entry name" value="hisZ_biosyn_reg"/>
    <property type="match status" value="1"/>
</dbReference>
<keyword evidence="8 10" id="KW-0368">Histidine biosynthesis</keyword>
<feature type="binding site" evidence="11">
    <location>
        <position position="129"/>
    </location>
    <ligand>
        <name>L-histidine</name>
        <dbReference type="ChEBI" id="CHEBI:57595"/>
    </ligand>
</feature>
<evidence type="ECO:0000313" key="13">
    <source>
        <dbReference type="EMBL" id="PQD93694.1"/>
    </source>
</evidence>
<dbReference type="GO" id="GO:0005737">
    <property type="term" value="C:cytoplasm"/>
    <property type="evidence" value="ECO:0007669"/>
    <property type="project" value="UniProtKB-SubCell"/>
</dbReference>
<keyword evidence="6 10" id="KW-0963">Cytoplasm</keyword>
<name>A0A2S7MV76_9BACI</name>
<sequence length="394" mass="43967">MPNLFMFEKPIGMRDTLPELFRLKESVRSRMAKETKLYGYRFLDTPSLEFYETVGQVSAIKDQQLFKLLDKEGHSLVLRPDMTAPIARVASSHLLKEGNPLRMAYSANVFRSQEKEGGRLAEFEQFGVEMIGDKTLSADAEVMTLLTGVLQAAGLSHYHITIGHIAFVHEVLRHYGGTEERAGVMRRYLFEKNYVGYREYVQELNLPANSQQILNKLPDLKGNEDVLDLALELTEQNVGSTALRELKELAHMLKKAGINSHLSFDLTLVSHMDYYTGILFEVLGDHVGFPLGNGGRYNELYRNFGQDAPATGFGLRLDRIIEAIGAVDAEEPPLCLIYNEAGQLAAMEKAAALRAEGKAVVTQNIAGIAHLDTFTRNFTNISYMLDAKELGGES</sequence>
<dbReference type="InterPro" id="IPR004517">
    <property type="entry name" value="HisZ"/>
</dbReference>
<comment type="miscellaneous">
    <text evidence="10">This function is generally fulfilled by the C-terminal part of HisG, which is missing in some bacteria such as this one.</text>
</comment>
<dbReference type="PANTHER" id="PTHR43707:SF1">
    <property type="entry name" value="HISTIDINE--TRNA LIGASE, MITOCHONDRIAL-RELATED"/>
    <property type="match status" value="1"/>
</dbReference>
<keyword evidence="7 10" id="KW-0028">Amino-acid biosynthesis</keyword>
<keyword evidence="13" id="KW-0808">Transferase</keyword>
<feature type="domain" description="Aminoacyl-transfer RNA synthetases class-II family profile" evidence="12">
    <location>
        <begin position="22"/>
        <end position="332"/>
    </location>
</feature>
<comment type="function">
    <text evidence="9 10">Required for the first step of histidine biosynthesis. May allow the feedback regulation of ATP phosphoribosyltransferase activity by histidine.</text>
</comment>
<dbReference type="GO" id="GO:0006427">
    <property type="term" value="P:histidyl-tRNA aminoacylation"/>
    <property type="evidence" value="ECO:0007669"/>
    <property type="project" value="InterPro"/>
</dbReference>
<comment type="similarity">
    <text evidence="3 10">Belongs to the class-II aminoacyl-tRNA synthetase family. HisZ subfamily.</text>
</comment>
<dbReference type="OrthoDB" id="9800814at2"/>
<comment type="subcellular location">
    <subcellularLocation>
        <location evidence="1 10">Cytoplasm</location>
    </subcellularLocation>
</comment>
<dbReference type="InterPro" id="IPR006195">
    <property type="entry name" value="aa-tRNA-synth_II"/>
</dbReference>
<accession>A0A2S7MV76</accession>
<comment type="pathway">
    <text evidence="2 10">Amino-acid biosynthesis; L-histidine biosynthesis; L-histidine from 5-phospho-alpha-D-ribose 1-diphosphate: step 1/9.</text>
</comment>
<evidence type="ECO:0000259" key="12">
    <source>
        <dbReference type="PROSITE" id="PS50862"/>
    </source>
</evidence>
<proteinExistence type="inferred from homology"/>
<reference evidence="13 14" key="1">
    <citation type="submission" date="2017-12" db="EMBL/GenBank/DDBJ databases">
        <title>Taxonomic description and draft genome of Pradoshia cofamensis Gen. nov., sp. nov., a thermotolerant bacillale isolated from anterior gut of earthworm Eisenia fetida.</title>
        <authorList>
            <person name="Saha T."/>
            <person name="Chakraborty R."/>
        </authorList>
    </citation>
    <scope>NUCLEOTIDE SEQUENCE [LARGE SCALE GENOMIC DNA]</scope>
    <source>
        <strain evidence="13 14">EAG3</strain>
    </source>
</reference>
<feature type="binding site" evidence="11">
    <location>
        <begin position="274"/>
        <end position="275"/>
    </location>
    <ligand>
        <name>L-histidine</name>
        <dbReference type="ChEBI" id="CHEBI:57595"/>
    </ligand>
</feature>
<evidence type="ECO:0000256" key="4">
    <source>
        <dbReference type="ARBA" id="ARBA00011496"/>
    </source>
</evidence>
<dbReference type="Pfam" id="PF13393">
    <property type="entry name" value="tRNA-synt_His"/>
    <property type="match status" value="1"/>
</dbReference>
<dbReference type="GO" id="GO:0000105">
    <property type="term" value="P:L-histidine biosynthetic process"/>
    <property type="evidence" value="ECO:0007669"/>
    <property type="project" value="UniProtKB-UniRule"/>
</dbReference>
<dbReference type="Gene3D" id="3.30.930.10">
    <property type="entry name" value="Bira Bifunctional Protein, Domain 2"/>
    <property type="match status" value="1"/>
</dbReference>
<feature type="binding site" evidence="11">
    <location>
        <position position="125"/>
    </location>
    <ligand>
        <name>L-histidine</name>
        <dbReference type="ChEBI" id="CHEBI:57595"/>
    </ligand>
</feature>
<dbReference type="PANTHER" id="PTHR43707">
    <property type="entry name" value="HISTIDYL-TRNA SYNTHETASE"/>
    <property type="match status" value="1"/>
</dbReference>
<dbReference type="InterPro" id="IPR041715">
    <property type="entry name" value="HisRS-like_core"/>
</dbReference>
<dbReference type="InterPro" id="IPR045864">
    <property type="entry name" value="aa-tRNA-synth_II/BPL/LPL"/>
</dbReference>
<evidence type="ECO:0000256" key="10">
    <source>
        <dbReference type="HAMAP-Rule" id="MF_00125"/>
    </source>
</evidence>
<dbReference type="RefSeq" id="WP_104850952.1">
    <property type="nucleotide sequence ID" value="NZ_PKOZ01000027.1"/>
</dbReference>
<dbReference type="CDD" id="cd00773">
    <property type="entry name" value="HisRS-like_core"/>
    <property type="match status" value="1"/>
</dbReference>
<evidence type="ECO:0000256" key="11">
    <source>
        <dbReference type="PIRSR" id="PIRSR001549-1"/>
    </source>
</evidence>
<dbReference type="Pfam" id="PF21996">
    <property type="entry name" value="HisZ-like"/>
    <property type="match status" value="1"/>
</dbReference>
<dbReference type="Gene3D" id="3.40.50.12590">
    <property type="match status" value="1"/>
</dbReference>
<dbReference type="InterPro" id="IPR004516">
    <property type="entry name" value="HisRS/HisZ"/>
</dbReference>
<dbReference type="GO" id="GO:0016757">
    <property type="term" value="F:glycosyltransferase activity"/>
    <property type="evidence" value="ECO:0007669"/>
    <property type="project" value="UniProtKB-KW"/>
</dbReference>
<evidence type="ECO:0000256" key="1">
    <source>
        <dbReference type="ARBA" id="ARBA00004496"/>
    </source>
</evidence>
<evidence type="ECO:0000256" key="6">
    <source>
        <dbReference type="ARBA" id="ARBA00022490"/>
    </source>
</evidence>
<dbReference type="Proteomes" id="UP000239663">
    <property type="component" value="Unassembled WGS sequence"/>
</dbReference>
<evidence type="ECO:0000256" key="7">
    <source>
        <dbReference type="ARBA" id="ARBA00022605"/>
    </source>
</evidence>
<organism evidence="13 14">
    <name type="scientific">Pradoshia eiseniae</name>
    <dbReference type="NCBI Taxonomy" id="2064768"/>
    <lineage>
        <taxon>Bacteria</taxon>
        <taxon>Bacillati</taxon>
        <taxon>Bacillota</taxon>
        <taxon>Bacilli</taxon>
        <taxon>Bacillales</taxon>
        <taxon>Bacillaceae</taxon>
        <taxon>Pradoshia</taxon>
    </lineage>
</organism>
<dbReference type="GO" id="GO:0140096">
    <property type="term" value="F:catalytic activity, acting on a protein"/>
    <property type="evidence" value="ECO:0007669"/>
    <property type="project" value="UniProtKB-ARBA"/>
</dbReference>
<comment type="subunit">
    <text evidence="4 10">Heteromultimer composed of HisG and HisZ subunits.</text>
</comment>
<feature type="binding site" evidence="11">
    <location>
        <position position="111"/>
    </location>
    <ligand>
        <name>L-histidine</name>
        <dbReference type="ChEBI" id="CHEBI:57595"/>
    </ligand>
</feature>
<dbReference type="NCBIfam" id="NF008941">
    <property type="entry name" value="PRK12292.2-4"/>
    <property type="match status" value="1"/>
</dbReference>
<dbReference type="SUPFAM" id="SSF55681">
    <property type="entry name" value="Class II aaRS and biotin synthetases"/>
    <property type="match status" value="1"/>
</dbReference>
<dbReference type="AlphaFoldDB" id="A0A2S7MV76"/>
<dbReference type="GO" id="GO:0004821">
    <property type="term" value="F:histidine-tRNA ligase activity"/>
    <property type="evidence" value="ECO:0007669"/>
    <property type="project" value="InterPro"/>
</dbReference>
<evidence type="ECO:0000256" key="2">
    <source>
        <dbReference type="ARBA" id="ARBA00004667"/>
    </source>
</evidence>
<feature type="binding site" evidence="11">
    <location>
        <begin position="81"/>
        <end position="83"/>
    </location>
    <ligand>
        <name>L-histidine</name>
        <dbReference type="ChEBI" id="CHEBI:57595"/>
    </ligand>
</feature>
<gene>
    <name evidence="10" type="primary">hisZ</name>
    <name evidence="13" type="ORF">CYL18_18555</name>
</gene>
<dbReference type="PIRSF" id="PIRSF001549">
    <property type="entry name" value="His-tRNA_synth"/>
    <property type="match status" value="1"/>
</dbReference>
<evidence type="ECO:0000256" key="3">
    <source>
        <dbReference type="ARBA" id="ARBA00005539"/>
    </source>
</evidence>
<dbReference type="UniPathway" id="UPA00031">
    <property type="reaction ID" value="UER00006"/>
</dbReference>
<dbReference type="EMBL" id="PKOZ01000027">
    <property type="protein sequence ID" value="PQD93694.1"/>
    <property type="molecule type" value="Genomic_DNA"/>
</dbReference>
<evidence type="ECO:0000313" key="14">
    <source>
        <dbReference type="Proteomes" id="UP000239663"/>
    </source>
</evidence>
<dbReference type="HAMAP" id="MF_00125">
    <property type="entry name" value="HisZ"/>
    <property type="match status" value="1"/>
</dbReference>
<protein>
    <recommendedName>
        <fullName evidence="5 10">ATP phosphoribosyltransferase regulatory subunit</fullName>
    </recommendedName>
</protein>
<dbReference type="PROSITE" id="PS50862">
    <property type="entry name" value="AA_TRNA_LIGASE_II"/>
    <property type="match status" value="1"/>
</dbReference>
<evidence type="ECO:0000256" key="9">
    <source>
        <dbReference type="ARBA" id="ARBA00025246"/>
    </source>
</evidence>
<comment type="caution">
    <text evidence="13">The sequence shown here is derived from an EMBL/GenBank/DDBJ whole genome shotgun (WGS) entry which is preliminary data.</text>
</comment>
<evidence type="ECO:0000256" key="5">
    <source>
        <dbReference type="ARBA" id="ARBA00020397"/>
    </source>
</evidence>
<dbReference type="InterPro" id="IPR053846">
    <property type="entry name" value="HisZ-C"/>
</dbReference>
<evidence type="ECO:0000256" key="8">
    <source>
        <dbReference type="ARBA" id="ARBA00023102"/>
    </source>
</evidence>